<sequence length="159" mass="16556">MKKKLFAAALLGTVYATSAHADSTGCGLGTMVWDGQQGIAPQVLAVTTNGTSGNQTFGITSGTLGCEQDGVIESSERLGMYTGSNMDALARDMSVGDGESLHGLAEVMGVDAEDRDHFFTALQENYGSIFSSSDVTADDVISGINQTVENDERLAGYSV</sequence>
<gene>
    <name evidence="2" type="ORF">SAMN04488052_101107</name>
</gene>
<feature type="chain" id="PRO_5011674829" description="DUF3015 domain-containing protein" evidence="1">
    <location>
        <begin position="22"/>
        <end position="159"/>
    </location>
</feature>
<dbReference type="RefSeq" id="WP_091639006.1">
    <property type="nucleotide sequence ID" value="NZ_FOEG01000001.1"/>
</dbReference>
<evidence type="ECO:0008006" key="4">
    <source>
        <dbReference type="Google" id="ProtNLM"/>
    </source>
</evidence>
<evidence type="ECO:0000313" key="3">
    <source>
        <dbReference type="Proteomes" id="UP000199657"/>
    </source>
</evidence>
<protein>
    <recommendedName>
        <fullName evidence="4">DUF3015 domain-containing protein</fullName>
    </recommendedName>
</protein>
<dbReference type="Proteomes" id="UP000199657">
    <property type="component" value="Unassembled WGS sequence"/>
</dbReference>
<dbReference type="AlphaFoldDB" id="A0A1H8PR03"/>
<feature type="signal peptide" evidence="1">
    <location>
        <begin position="1"/>
        <end position="21"/>
    </location>
</feature>
<dbReference type="Pfam" id="PF11220">
    <property type="entry name" value="DUF3015"/>
    <property type="match status" value="1"/>
</dbReference>
<proteinExistence type="predicted"/>
<dbReference type="InterPro" id="IPR021383">
    <property type="entry name" value="DUF3015"/>
</dbReference>
<keyword evidence="3" id="KW-1185">Reference proteome</keyword>
<accession>A0A1H8PR03</accession>
<organism evidence="2 3">
    <name type="scientific">Aquisalimonas asiatica</name>
    <dbReference type="NCBI Taxonomy" id="406100"/>
    <lineage>
        <taxon>Bacteria</taxon>
        <taxon>Pseudomonadati</taxon>
        <taxon>Pseudomonadota</taxon>
        <taxon>Gammaproteobacteria</taxon>
        <taxon>Chromatiales</taxon>
        <taxon>Ectothiorhodospiraceae</taxon>
        <taxon>Aquisalimonas</taxon>
    </lineage>
</organism>
<name>A0A1H8PR03_9GAMM</name>
<reference evidence="2 3" key="1">
    <citation type="submission" date="2016-10" db="EMBL/GenBank/DDBJ databases">
        <authorList>
            <person name="de Groot N.N."/>
        </authorList>
    </citation>
    <scope>NUCLEOTIDE SEQUENCE [LARGE SCALE GENOMIC DNA]</scope>
    <source>
        <strain evidence="2 3">CGMCC 1.6291</strain>
    </source>
</reference>
<keyword evidence="1" id="KW-0732">Signal</keyword>
<evidence type="ECO:0000256" key="1">
    <source>
        <dbReference type="SAM" id="SignalP"/>
    </source>
</evidence>
<dbReference type="EMBL" id="FOEG01000001">
    <property type="protein sequence ID" value="SEO44432.1"/>
    <property type="molecule type" value="Genomic_DNA"/>
</dbReference>
<evidence type="ECO:0000313" key="2">
    <source>
        <dbReference type="EMBL" id="SEO44432.1"/>
    </source>
</evidence>
<dbReference type="OrthoDB" id="334910at2"/>
<dbReference type="STRING" id="406100.SAMN04488052_101107"/>